<name>A0A8H3FLJ2_9LECA</name>
<protein>
    <recommendedName>
        <fullName evidence="3">CYTH domain-containing protein</fullName>
    </recommendedName>
</protein>
<sequence length="282" mass="31753">MPLLEIEQKFSFTLANMAILARKGGLPPFKTLGDFHTQVFHDTYYDSRNKFSNAGLWLRKRHLHRDPSHPNTSPSPGATLEWEAKQSMQGGSFLRSTFSETKDRSQILELVRLHFPDPSRGFHDDFGLDAIAAFETQRLTVVADDKFTVVLDVTDFGHVVGEVELLAEDAEKAHVDIDAFLEEYAWFFDRSNPQKPHTEYYGIGKDDILGIGAQVAAVKHPECIEVRRAALEHFMRACHHITTVLLSTLCVKLGLEAHMLPELHQIDVAGGNLARLAHNPLF</sequence>
<organism evidence="1 2">
    <name type="scientific">Alectoria fallacina</name>
    <dbReference type="NCBI Taxonomy" id="1903189"/>
    <lineage>
        <taxon>Eukaryota</taxon>
        <taxon>Fungi</taxon>
        <taxon>Dikarya</taxon>
        <taxon>Ascomycota</taxon>
        <taxon>Pezizomycotina</taxon>
        <taxon>Lecanoromycetes</taxon>
        <taxon>OSLEUM clade</taxon>
        <taxon>Lecanoromycetidae</taxon>
        <taxon>Lecanorales</taxon>
        <taxon>Lecanorineae</taxon>
        <taxon>Parmeliaceae</taxon>
        <taxon>Alectoria</taxon>
    </lineage>
</organism>
<dbReference type="EMBL" id="CAJPDR010000205">
    <property type="protein sequence ID" value="CAF9925589.1"/>
    <property type="molecule type" value="Genomic_DNA"/>
</dbReference>
<dbReference type="Proteomes" id="UP000664203">
    <property type="component" value="Unassembled WGS sequence"/>
</dbReference>
<dbReference type="PANTHER" id="PTHR14586:SF1">
    <property type="entry name" value="THIAMINE-TRIPHOSPHATASE"/>
    <property type="match status" value="1"/>
</dbReference>
<dbReference type="Gene3D" id="2.40.320.10">
    <property type="entry name" value="Hypothetical Protein Pfu-838710-001"/>
    <property type="match status" value="1"/>
</dbReference>
<dbReference type="OrthoDB" id="442176at2759"/>
<dbReference type="GO" id="GO:0000287">
    <property type="term" value="F:magnesium ion binding"/>
    <property type="evidence" value="ECO:0007669"/>
    <property type="project" value="TreeGrafter"/>
</dbReference>
<dbReference type="InterPro" id="IPR039582">
    <property type="entry name" value="THTPA"/>
</dbReference>
<reference evidence="1" key="1">
    <citation type="submission" date="2021-03" db="EMBL/GenBank/DDBJ databases">
        <authorList>
            <person name="Tagirdzhanova G."/>
        </authorList>
    </citation>
    <scope>NUCLEOTIDE SEQUENCE</scope>
</reference>
<gene>
    <name evidence="1" type="ORF">ALECFALPRED_003173</name>
</gene>
<dbReference type="SUPFAM" id="SSF55154">
    <property type="entry name" value="CYTH-like phosphatases"/>
    <property type="match status" value="1"/>
</dbReference>
<proteinExistence type="predicted"/>
<evidence type="ECO:0000313" key="2">
    <source>
        <dbReference type="Proteomes" id="UP000664203"/>
    </source>
</evidence>
<comment type="caution">
    <text evidence="1">The sequence shown here is derived from an EMBL/GenBank/DDBJ whole genome shotgun (WGS) entry which is preliminary data.</text>
</comment>
<accession>A0A8H3FLJ2</accession>
<evidence type="ECO:0000313" key="1">
    <source>
        <dbReference type="EMBL" id="CAF9925589.1"/>
    </source>
</evidence>
<dbReference type="PANTHER" id="PTHR14586">
    <property type="entry name" value="THIAMINE-TRIPHOSPHATASE"/>
    <property type="match status" value="1"/>
</dbReference>
<dbReference type="GO" id="GO:0050333">
    <property type="term" value="F:thiamine triphosphate phosphatase activity"/>
    <property type="evidence" value="ECO:0007669"/>
    <property type="project" value="InterPro"/>
</dbReference>
<dbReference type="AlphaFoldDB" id="A0A8H3FLJ2"/>
<dbReference type="InterPro" id="IPR033469">
    <property type="entry name" value="CYTH-like_dom_sf"/>
</dbReference>
<keyword evidence="2" id="KW-1185">Reference proteome</keyword>
<dbReference type="SUPFAM" id="SSF51197">
    <property type="entry name" value="Clavaminate synthase-like"/>
    <property type="match status" value="1"/>
</dbReference>
<evidence type="ECO:0008006" key="3">
    <source>
        <dbReference type="Google" id="ProtNLM"/>
    </source>
</evidence>
<dbReference type="GO" id="GO:0042357">
    <property type="term" value="P:thiamine diphosphate metabolic process"/>
    <property type="evidence" value="ECO:0007669"/>
    <property type="project" value="TreeGrafter"/>
</dbReference>